<keyword evidence="1" id="KW-0732">Signal</keyword>
<dbReference type="PROSITE" id="PS51257">
    <property type="entry name" value="PROKAR_LIPOPROTEIN"/>
    <property type="match status" value="1"/>
</dbReference>
<dbReference type="EMBL" id="JAFBFC010000003">
    <property type="protein sequence ID" value="MBM7703197.1"/>
    <property type="molecule type" value="Genomic_DNA"/>
</dbReference>
<dbReference type="Proteomes" id="UP000809829">
    <property type="component" value="Unassembled WGS sequence"/>
</dbReference>
<gene>
    <name evidence="3" type="ORF">JOC83_002044</name>
</gene>
<evidence type="ECO:0000313" key="4">
    <source>
        <dbReference type="Proteomes" id="UP000809829"/>
    </source>
</evidence>
<dbReference type="PANTHER" id="PTHR30383">
    <property type="entry name" value="THIOESTERASE 1/PROTEASE 1/LYSOPHOSPHOLIPASE L1"/>
    <property type="match status" value="1"/>
</dbReference>
<dbReference type="SUPFAM" id="SSF52266">
    <property type="entry name" value="SGNH hydrolase"/>
    <property type="match status" value="1"/>
</dbReference>
<dbReference type="InterPro" id="IPR013830">
    <property type="entry name" value="SGNH_hydro"/>
</dbReference>
<sequence>MNKYKKWFVMLICVFLLSACAAPAFLAKEPTSMTEKQVELSAKQRLPKGFFPVDLNMVAIGDSLTEGVGDGTKKGGYVPHVAKYISEQRAVENVSVNNLGKRGNRTDQLLARLNEGAIAAKVQRADIIFITIGGNDMMKVVRDFFYNISLDTFKQEQVKYESRLHQVFKKVRELNNDAHIYLVGFYNPFFHSLNDVDEINTVVKEWNETSERVSSQYENVSYVKVDDIFALTKENLLAKDEFHPNKKGYKLMAERINYYVKRQEPMLTDDGSLVEEGVFFVEEEEQGNEN</sequence>
<protein>
    <submittedName>
        <fullName evidence="3">Lysophospholipase L1-like esterase</fullName>
    </submittedName>
</protein>
<dbReference type="PANTHER" id="PTHR30383:SF27">
    <property type="entry name" value="SPORE GERMINATION LIPASE LIPC"/>
    <property type="match status" value="1"/>
</dbReference>
<feature type="domain" description="SGNH hydrolase-type esterase" evidence="2">
    <location>
        <begin position="59"/>
        <end position="251"/>
    </location>
</feature>
<accession>A0ABS2QW76</accession>
<dbReference type="RefSeq" id="WP_205186764.1">
    <property type="nucleotide sequence ID" value="NZ_JAFBFC010000003.1"/>
</dbReference>
<reference evidence="3 4" key="1">
    <citation type="submission" date="2021-01" db="EMBL/GenBank/DDBJ databases">
        <title>Genomic Encyclopedia of Type Strains, Phase IV (KMG-IV): sequencing the most valuable type-strain genomes for metagenomic binning, comparative biology and taxonomic classification.</title>
        <authorList>
            <person name="Goeker M."/>
        </authorList>
    </citation>
    <scope>NUCLEOTIDE SEQUENCE [LARGE SCALE GENOMIC DNA]</scope>
    <source>
        <strain evidence="3 4">DSM 104297</strain>
    </source>
</reference>
<dbReference type="CDD" id="cd04506">
    <property type="entry name" value="SGNH_hydrolase_YpmR_like"/>
    <property type="match status" value="1"/>
</dbReference>
<feature type="chain" id="PRO_5045677324" evidence="1">
    <location>
        <begin position="22"/>
        <end position="290"/>
    </location>
</feature>
<dbReference type="Pfam" id="PF13472">
    <property type="entry name" value="Lipase_GDSL_2"/>
    <property type="match status" value="1"/>
</dbReference>
<evidence type="ECO:0000259" key="2">
    <source>
        <dbReference type="Pfam" id="PF13472"/>
    </source>
</evidence>
<feature type="signal peptide" evidence="1">
    <location>
        <begin position="1"/>
        <end position="21"/>
    </location>
</feature>
<dbReference type="InterPro" id="IPR051532">
    <property type="entry name" value="Ester_Hydrolysis_Enzymes"/>
</dbReference>
<dbReference type="InterPro" id="IPR036514">
    <property type="entry name" value="SGNH_hydro_sf"/>
</dbReference>
<organism evidence="3 4">
    <name type="scientific">Priestia iocasae</name>
    <dbReference type="NCBI Taxonomy" id="2291674"/>
    <lineage>
        <taxon>Bacteria</taxon>
        <taxon>Bacillati</taxon>
        <taxon>Bacillota</taxon>
        <taxon>Bacilli</taxon>
        <taxon>Bacillales</taxon>
        <taxon>Bacillaceae</taxon>
        <taxon>Priestia</taxon>
    </lineage>
</organism>
<name>A0ABS2QW76_9BACI</name>
<keyword evidence="4" id="KW-1185">Reference proteome</keyword>
<comment type="caution">
    <text evidence="3">The sequence shown here is derived from an EMBL/GenBank/DDBJ whole genome shotgun (WGS) entry which is preliminary data.</text>
</comment>
<evidence type="ECO:0000256" key="1">
    <source>
        <dbReference type="SAM" id="SignalP"/>
    </source>
</evidence>
<dbReference type="Gene3D" id="3.40.50.1110">
    <property type="entry name" value="SGNH hydrolase"/>
    <property type="match status" value="1"/>
</dbReference>
<proteinExistence type="predicted"/>
<evidence type="ECO:0000313" key="3">
    <source>
        <dbReference type="EMBL" id="MBM7703197.1"/>
    </source>
</evidence>